<feature type="domain" description="AAA+ ATPase" evidence="13">
    <location>
        <begin position="156"/>
        <end position="303"/>
    </location>
</feature>
<evidence type="ECO:0000256" key="1">
    <source>
        <dbReference type="ARBA" id="ARBA00006360"/>
    </source>
</evidence>
<dbReference type="NCBIfam" id="NF006585">
    <property type="entry name" value="PRK09111.1"/>
    <property type="match status" value="1"/>
</dbReference>
<dbReference type="InterPro" id="IPR027417">
    <property type="entry name" value="P-loop_NTPase"/>
</dbReference>
<keyword evidence="6 11" id="KW-0547">Nucleotide-binding</keyword>
<dbReference type="SMART" id="SM00382">
    <property type="entry name" value="AAA"/>
    <property type="match status" value="1"/>
</dbReference>
<evidence type="ECO:0000313" key="14">
    <source>
        <dbReference type="EMBL" id="QVM85766.1"/>
    </source>
</evidence>
<dbReference type="CDD" id="cd18137">
    <property type="entry name" value="HLD_clamp_pol_III_gamma_tau"/>
    <property type="match status" value="1"/>
</dbReference>
<dbReference type="GO" id="GO:0003887">
    <property type="term" value="F:DNA-directed DNA polymerase activity"/>
    <property type="evidence" value="ECO:0007669"/>
    <property type="project" value="UniProtKB-EC"/>
</dbReference>
<reference evidence="14 15" key="1">
    <citation type="journal article" date="2021" name="Int. J. Syst. Evol. Microbiol.">
        <title>Novosphingobium decolorationis sp. nov., an aniline blue-decolourizing bacterium isolated from East Pacific sediment.</title>
        <authorList>
            <person name="Chen X."/>
            <person name="Dong B."/>
            <person name="Chen T."/>
            <person name="Ren N."/>
            <person name="Wang J."/>
            <person name="Xu Y."/>
            <person name="Yang J."/>
            <person name="Zhu S."/>
            <person name="Chen J."/>
        </authorList>
    </citation>
    <scope>NUCLEOTIDE SEQUENCE [LARGE SCALE GENOMIC DNA]</scope>
    <source>
        <strain evidence="14 15">502str22</strain>
    </source>
</reference>
<dbReference type="SUPFAM" id="SSF48019">
    <property type="entry name" value="post-AAA+ oligomerization domain-like"/>
    <property type="match status" value="1"/>
</dbReference>
<feature type="compositionally biased region" description="Basic and acidic residues" evidence="12">
    <location>
        <begin position="1"/>
        <end position="14"/>
    </location>
</feature>
<keyword evidence="7" id="KW-0862">Zinc</keyword>
<proteinExistence type="inferred from homology"/>
<keyword evidence="3 11" id="KW-0548">Nucleotidyltransferase</keyword>
<protein>
    <recommendedName>
        <fullName evidence="11">DNA polymerase III subunit gamma/tau</fullName>
        <ecNumber evidence="11">2.7.7.7</ecNumber>
    </recommendedName>
</protein>
<dbReference type="RefSeq" id="WP_213501278.1">
    <property type="nucleotide sequence ID" value="NZ_CP054856.1"/>
</dbReference>
<dbReference type="InterPro" id="IPR050238">
    <property type="entry name" value="DNA_Rep/Repair_Clamp_Loader"/>
</dbReference>
<dbReference type="Pfam" id="PF13177">
    <property type="entry name" value="DNA_pol3_delta2"/>
    <property type="match status" value="1"/>
</dbReference>
<evidence type="ECO:0000256" key="2">
    <source>
        <dbReference type="ARBA" id="ARBA00022679"/>
    </source>
</evidence>
<comment type="subunit">
    <text evidence="11">DNA polymerase III contains a core (composed of alpha, epsilon and theta chains) that associates with a tau subunit. This core dimerizes to form the POLIII' complex. PolIII' associates with the gamma complex (composed of gamma, delta, delta', psi and chi chains) and with the beta chain to form the complete DNA polymerase III complex.</text>
</comment>
<keyword evidence="5" id="KW-0479">Metal-binding</keyword>
<dbReference type="SUPFAM" id="SSF52540">
    <property type="entry name" value="P-loop containing nucleoside triphosphate hydrolases"/>
    <property type="match status" value="1"/>
</dbReference>
<feature type="compositionally biased region" description="Pro residues" evidence="12">
    <location>
        <begin position="511"/>
        <end position="521"/>
    </location>
</feature>
<feature type="compositionally biased region" description="Low complexity" evidence="12">
    <location>
        <begin position="522"/>
        <end position="554"/>
    </location>
</feature>
<dbReference type="Pfam" id="PF12362">
    <property type="entry name" value="DUF3646"/>
    <property type="match status" value="1"/>
</dbReference>
<keyword evidence="15" id="KW-1185">Reference proteome</keyword>
<evidence type="ECO:0000256" key="10">
    <source>
        <dbReference type="ARBA" id="ARBA00049244"/>
    </source>
</evidence>
<dbReference type="PANTHER" id="PTHR11669:SF0">
    <property type="entry name" value="PROTEIN STICHEL-LIKE 2"/>
    <property type="match status" value="1"/>
</dbReference>
<keyword evidence="4 11" id="KW-0235">DNA replication</keyword>
<evidence type="ECO:0000256" key="7">
    <source>
        <dbReference type="ARBA" id="ARBA00022833"/>
    </source>
</evidence>
<evidence type="ECO:0000259" key="13">
    <source>
        <dbReference type="SMART" id="SM00382"/>
    </source>
</evidence>
<dbReference type="InterPro" id="IPR045085">
    <property type="entry name" value="HLD_clamp_pol_III_gamma_tau"/>
</dbReference>
<dbReference type="InterPro" id="IPR008921">
    <property type="entry name" value="DNA_pol3_clamp-load_cplx_C"/>
</dbReference>
<comment type="catalytic activity">
    <reaction evidence="10 11">
        <text>DNA(n) + a 2'-deoxyribonucleoside 5'-triphosphate = DNA(n+1) + diphosphate</text>
        <dbReference type="Rhea" id="RHEA:22508"/>
        <dbReference type="Rhea" id="RHEA-COMP:17339"/>
        <dbReference type="Rhea" id="RHEA-COMP:17340"/>
        <dbReference type="ChEBI" id="CHEBI:33019"/>
        <dbReference type="ChEBI" id="CHEBI:61560"/>
        <dbReference type="ChEBI" id="CHEBI:173112"/>
        <dbReference type="EC" id="2.7.7.7"/>
    </reaction>
</comment>
<dbReference type="InterPro" id="IPR003593">
    <property type="entry name" value="AAA+_ATPase"/>
</dbReference>
<evidence type="ECO:0000256" key="4">
    <source>
        <dbReference type="ARBA" id="ARBA00022705"/>
    </source>
</evidence>
<dbReference type="EC" id="2.7.7.7" evidence="11"/>
<keyword evidence="8 11" id="KW-0067">ATP-binding</keyword>
<evidence type="ECO:0000256" key="12">
    <source>
        <dbReference type="SAM" id="MobiDB-lite"/>
    </source>
</evidence>
<evidence type="ECO:0000256" key="9">
    <source>
        <dbReference type="ARBA" id="ARBA00022932"/>
    </source>
</evidence>
<dbReference type="InterPro" id="IPR012763">
    <property type="entry name" value="DNA_pol_III_sug/sutau_N"/>
</dbReference>
<evidence type="ECO:0000256" key="3">
    <source>
        <dbReference type="ARBA" id="ARBA00022695"/>
    </source>
</evidence>
<comment type="similarity">
    <text evidence="1 11">Belongs to the DnaX/STICHEL family.</text>
</comment>
<evidence type="ECO:0000256" key="6">
    <source>
        <dbReference type="ARBA" id="ARBA00022741"/>
    </source>
</evidence>
<dbReference type="Gene3D" id="3.40.50.300">
    <property type="entry name" value="P-loop containing nucleotide triphosphate hydrolases"/>
    <property type="match status" value="1"/>
</dbReference>
<accession>A0ABX8EC83</accession>
<dbReference type="Pfam" id="PF12169">
    <property type="entry name" value="DNA_pol3_gamma3"/>
    <property type="match status" value="1"/>
</dbReference>
<feature type="region of interest" description="Disordered" evidence="12">
    <location>
        <begin position="1"/>
        <end position="118"/>
    </location>
</feature>
<dbReference type="InterPro" id="IPR022754">
    <property type="entry name" value="DNA_pol_III_gamma-3"/>
</dbReference>
<evidence type="ECO:0000256" key="11">
    <source>
        <dbReference type="RuleBase" id="RU364063"/>
    </source>
</evidence>
<gene>
    <name evidence="11" type="primary">dnaX</name>
    <name evidence="14" type="ORF">HT578_20515</name>
</gene>
<dbReference type="CDD" id="cd00009">
    <property type="entry name" value="AAA"/>
    <property type="match status" value="1"/>
</dbReference>
<evidence type="ECO:0000256" key="5">
    <source>
        <dbReference type="ARBA" id="ARBA00022723"/>
    </source>
</evidence>
<feature type="compositionally biased region" description="Low complexity" evidence="12">
    <location>
        <begin position="74"/>
        <end position="103"/>
    </location>
</feature>
<keyword evidence="9 11" id="KW-0239">DNA-directed DNA polymerase</keyword>
<dbReference type="InterPro" id="IPR022107">
    <property type="entry name" value="DNA_pol_III_gamma/tau_C"/>
</dbReference>
<keyword evidence="2 11" id="KW-0808">Transferase</keyword>
<dbReference type="Proteomes" id="UP000677126">
    <property type="component" value="Chromosome"/>
</dbReference>
<name>A0ABX8EC83_9SPHN</name>
<sequence length="699" mass="73716">MDDSRENPENRPPWDDAGQDDPRPTSQELEDAGQASMFGDAPAQDRGDDANTAADGLSAAELEAAGQASMFGGEPAAPAEEAAPDIELAPFPAPAAPATDGAPSSQAKTAPAVASDEAQQPYRVLARKYRPQTFDELIGQEAMVRTLANAIKRDRLAHAFLMTGVRGVGKTSTARLIAKALNCIGPDGEGGPTIHPCGQCEPCRAIAEGRHIDVIEMDAASHTGVDDVREIIEAVRYAAVSARYKIYIIDEVHMLSRNAFNALLKTLEEPPAHVKFLFATTEVDKLPVTVLSRCQRFDLRRIPTPMLAEHFAKVCGLEGVEAEPEALAMVASAAEGSVRDGLSILDQAIAHADLDGEGQVRADKVRDMLGLSDKTVQRQLFAYLLEGNGAGVLEVVARQFALGVEPIALMRGQMDLAHRIALAQVSGSEPEAHSAEEREAIGGWATALAAGQVHRLWQLLLKGFEEVKSAPDPLVAAQMALLRIMHASDMPDPGSLVKKLEDLVARGPAPTQVPTPAPASPPASAAPSGEAPTLAEPAGSASGAAAPEQAAAPAPAAPPASTPEAIAPEFLAARWDSLVDEVEHAGGPTVANIMRMQVRVAHLAPGTLKYELAPSFREDISGYLRDGLAKATGQRWEVMRVESGGMPTIVERAEADQAAASQALRRAPLVEATLAAFPDAELIEDERPAAIGGGGRNWR</sequence>
<dbReference type="Gene3D" id="1.10.8.60">
    <property type="match status" value="1"/>
</dbReference>
<evidence type="ECO:0000256" key="8">
    <source>
        <dbReference type="ARBA" id="ARBA00022840"/>
    </source>
</evidence>
<dbReference type="EMBL" id="CP054856">
    <property type="protein sequence ID" value="QVM85766.1"/>
    <property type="molecule type" value="Genomic_DNA"/>
</dbReference>
<dbReference type="NCBIfam" id="TIGR02397">
    <property type="entry name" value="dnaX_nterm"/>
    <property type="match status" value="1"/>
</dbReference>
<feature type="region of interest" description="Disordered" evidence="12">
    <location>
        <begin position="507"/>
        <end position="562"/>
    </location>
</feature>
<organism evidence="14 15">
    <name type="scientific">Novosphingobium decolorationis</name>
    <dbReference type="NCBI Taxonomy" id="2698673"/>
    <lineage>
        <taxon>Bacteria</taxon>
        <taxon>Pseudomonadati</taxon>
        <taxon>Pseudomonadota</taxon>
        <taxon>Alphaproteobacteria</taxon>
        <taxon>Sphingomonadales</taxon>
        <taxon>Sphingomonadaceae</taxon>
        <taxon>Novosphingobium</taxon>
    </lineage>
</organism>
<comment type="function">
    <text evidence="11">DNA polymerase III is a complex, multichain enzyme responsible for most of the replicative synthesis in bacteria. This DNA polymerase also exhibits 3' to 5' exonuclease activity.</text>
</comment>
<dbReference type="Gene3D" id="1.20.272.10">
    <property type="match status" value="1"/>
</dbReference>
<evidence type="ECO:0000313" key="15">
    <source>
        <dbReference type="Proteomes" id="UP000677126"/>
    </source>
</evidence>
<dbReference type="PANTHER" id="PTHR11669">
    <property type="entry name" value="REPLICATION FACTOR C / DNA POLYMERASE III GAMMA-TAU SUBUNIT"/>
    <property type="match status" value="1"/>
</dbReference>
<dbReference type="Pfam" id="PF22608">
    <property type="entry name" value="DNAX_ATPase_lid"/>
    <property type="match status" value="1"/>
</dbReference>